<evidence type="ECO:0000313" key="2">
    <source>
        <dbReference type="Proteomes" id="UP000616151"/>
    </source>
</evidence>
<reference evidence="1" key="1">
    <citation type="submission" date="2021-01" db="EMBL/GenBank/DDBJ databases">
        <authorList>
            <person name="Sun Q."/>
        </authorList>
    </citation>
    <scope>NUCLEOTIDE SEQUENCE</scope>
    <source>
        <strain evidence="1">YIM B02566</strain>
    </source>
</reference>
<dbReference type="Proteomes" id="UP000616151">
    <property type="component" value="Unassembled WGS sequence"/>
</dbReference>
<dbReference type="EMBL" id="JAENHL010000008">
    <property type="protein sequence ID" value="MBK1870705.1"/>
    <property type="molecule type" value="Genomic_DNA"/>
</dbReference>
<organism evidence="1 2">
    <name type="scientific">Taklimakanibacter albus</name>
    <dbReference type="NCBI Taxonomy" id="2800327"/>
    <lineage>
        <taxon>Bacteria</taxon>
        <taxon>Pseudomonadati</taxon>
        <taxon>Pseudomonadota</taxon>
        <taxon>Alphaproteobacteria</taxon>
        <taxon>Hyphomicrobiales</taxon>
        <taxon>Aestuariivirgaceae</taxon>
        <taxon>Taklimakanibacter</taxon>
    </lineage>
</organism>
<evidence type="ECO:0000313" key="1">
    <source>
        <dbReference type="EMBL" id="MBK1870705.1"/>
    </source>
</evidence>
<protein>
    <submittedName>
        <fullName evidence="1">Amidase</fullName>
    </submittedName>
</protein>
<gene>
    <name evidence="1" type="ORF">JHL16_30345</name>
</gene>
<name>A0ACC5RDM9_9HYPH</name>
<proteinExistence type="predicted"/>
<keyword evidence="2" id="KW-1185">Reference proteome</keyword>
<comment type="caution">
    <text evidence="1">The sequence shown here is derived from an EMBL/GenBank/DDBJ whole genome shotgun (WGS) entry which is preliminary data.</text>
</comment>
<sequence>MVLYNEYARLGAAQMALLVRRREISPVELVETAIQVIEARNPSLNAIVISGFDDARKRAREAEAAVARGEALGHLHGVPVAMKDCFDFKPGWVNTFGGVPALRDYVASNYCNFAERMERAGAVIVGKTNSPALGFRGTCDNYLFGPTRNPFNTTKNSGGSSGGSGAAVADGLVPLAEGTDGGGSIRIPASWCGVYGYKASFGRVPNVTRPNAFATTSPYIYEGPITRTVEDAALGMEVLGGYDARDPNSLDGSVDYLGALRRGIRGRKIAYSPDYGIFPIDPRVRKVVDAAVKAFAELGAHVEEVKLAIPYAQKELSDLWCRFSAHNALQAIAYFKTLGVDLEGKDSAGLPPELHHWLDIARRQSAQDWLNDHHMRTGVYEAIEAVMAHYDFLVTPTLAALPVDNATDGNTVGPREINGEAIDPLIGWCCTYIQNYTGHPAATVPAGLAEGNLPVGMQIAGRRFADEDVFAASAAFERARPWTRTYDICAGRSLAT</sequence>
<accession>A0ACC5RDM9</accession>